<keyword evidence="12" id="KW-1185">Reference proteome</keyword>
<name>A0A1H5XDF2_9FIRM</name>
<keyword evidence="8 9" id="KW-0472">Membrane</keyword>
<dbReference type="PANTHER" id="PTHR30413">
    <property type="entry name" value="INNER MEMBRANE TRANSPORT PERMEASE"/>
    <property type="match status" value="1"/>
</dbReference>
<evidence type="ECO:0000256" key="8">
    <source>
        <dbReference type="ARBA" id="ARBA00023136"/>
    </source>
</evidence>
<dbReference type="InterPro" id="IPR047817">
    <property type="entry name" value="ABC2_TM_bact-type"/>
</dbReference>
<evidence type="ECO:0000256" key="9">
    <source>
        <dbReference type="RuleBase" id="RU361157"/>
    </source>
</evidence>
<dbReference type="AlphaFoldDB" id="A0A1H5XDF2"/>
<dbReference type="InterPro" id="IPR013525">
    <property type="entry name" value="ABC2_TM"/>
</dbReference>
<evidence type="ECO:0000259" key="10">
    <source>
        <dbReference type="PROSITE" id="PS51012"/>
    </source>
</evidence>
<dbReference type="GO" id="GO:0043190">
    <property type="term" value="C:ATP-binding cassette (ABC) transporter complex"/>
    <property type="evidence" value="ECO:0007669"/>
    <property type="project" value="InterPro"/>
</dbReference>
<evidence type="ECO:0000313" key="12">
    <source>
        <dbReference type="Proteomes" id="UP000236726"/>
    </source>
</evidence>
<keyword evidence="3 9" id="KW-0813">Transport</keyword>
<keyword evidence="4 9" id="KW-1003">Cell membrane</keyword>
<evidence type="ECO:0000313" key="11">
    <source>
        <dbReference type="EMBL" id="SEG09814.1"/>
    </source>
</evidence>
<reference evidence="11 12" key="1">
    <citation type="submission" date="2016-10" db="EMBL/GenBank/DDBJ databases">
        <authorList>
            <person name="de Groot N.N."/>
        </authorList>
    </citation>
    <scope>NUCLEOTIDE SEQUENCE [LARGE SCALE GENOMIC DNA]</scope>
    <source>
        <strain evidence="11 12">D15d</strain>
    </source>
</reference>
<dbReference type="GO" id="GO:0140359">
    <property type="term" value="F:ABC-type transporter activity"/>
    <property type="evidence" value="ECO:0007669"/>
    <property type="project" value="InterPro"/>
</dbReference>
<feature type="transmembrane region" description="Helical" evidence="9">
    <location>
        <begin position="236"/>
        <end position="255"/>
    </location>
</feature>
<feature type="transmembrane region" description="Helical" evidence="9">
    <location>
        <begin position="30"/>
        <end position="55"/>
    </location>
</feature>
<comment type="subcellular location">
    <subcellularLocation>
        <location evidence="1">Cell inner membrane</location>
        <topology evidence="1">Multi-pass membrane protein</topology>
    </subcellularLocation>
    <subcellularLocation>
        <location evidence="9">Cell membrane</location>
        <topology evidence="9">Multi-pass membrane protein</topology>
    </subcellularLocation>
</comment>
<evidence type="ECO:0000256" key="7">
    <source>
        <dbReference type="ARBA" id="ARBA00022989"/>
    </source>
</evidence>
<sequence>MSIFKDLYEYREMIFSLVRKDLRGRYKGSVLGFFWTFLNPFLQLMVFTLVFSIIMPQDIDQYYLFLFVALVPWMFFASSVQDGSTSILRETNMVKKIYFPREVLPIATVTSGFVNMLLVFLVIFVTLILSGRGLSIQTIFYLPIVMIVQYVLCLGIALIVSSITVYFRDLQYILGILVMALQYMTPVMYDMSRVQDAAEKMGWPQMVTLYNLNPMTPIVTIYRDILYYQNVPKINTLIEALVVGIVFIVVGEILFKKLQKGFAEEF</sequence>
<organism evidence="11 12">
    <name type="scientific">Lachnospira multipara</name>
    <dbReference type="NCBI Taxonomy" id="28051"/>
    <lineage>
        <taxon>Bacteria</taxon>
        <taxon>Bacillati</taxon>
        <taxon>Bacillota</taxon>
        <taxon>Clostridia</taxon>
        <taxon>Lachnospirales</taxon>
        <taxon>Lachnospiraceae</taxon>
        <taxon>Lachnospira</taxon>
    </lineage>
</organism>
<dbReference type="InterPro" id="IPR000412">
    <property type="entry name" value="ABC_2_transport"/>
</dbReference>
<evidence type="ECO:0000256" key="6">
    <source>
        <dbReference type="ARBA" id="ARBA00022692"/>
    </source>
</evidence>
<dbReference type="PRINTS" id="PR00164">
    <property type="entry name" value="ABC2TRNSPORT"/>
</dbReference>
<proteinExistence type="inferred from homology"/>
<dbReference type="PANTHER" id="PTHR30413:SF8">
    <property type="entry name" value="TRANSPORT PERMEASE PROTEIN"/>
    <property type="match status" value="1"/>
</dbReference>
<evidence type="ECO:0000256" key="2">
    <source>
        <dbReference type="ARBA" id="ARBA00007783"/>
    </source>
</evidence>
<accession>A0A1H5XDF2</accession>
<dbReference type="STRING" id="1410661.GCA_000702205_01463"/>
<feature type="transmembrane region" description="Helical" evidence="9">
    <location>
        <begin position="103"/>
        <end position="128"/>
    </location>
</feature>
<protein>
    <recommendedName>
        <fullName evidence="9">Transport permease protein</fullName>
    </recommendedName>
</protein>
<dbReference type="GO" id="GO:0015920">
    <property type="term" value="P:lipopolysaccharide transport"/>
    <property type="evidence" value="ECO:0007669"/>
    <property type="project" value="TreeGrafter"/>
</dbReference>
<dbReference type="EMBL" id="FNUL01000028">
    <property type="protein sequence ID" value="SEG09814.1"/>
    <property type="molecule type" value="Genomic_DNA"/>
</dbReference>
<evidence type="ECO:0000256" key="5">
    <source>
        <dbReference type="ARBA" id="ARBA00022519"/>
    </source>
</evidence>
<gene>
    <name evidence="11" type="ORF">SAMN05216537_1286</name>
</gene>
<dbReference type="RefSeq" id="WP_103953602.1">
    <property type="nucleotide sequence ID" value="NZ_FNUL01000028.1"/>
</dbReference>
<feature type="transmembrane region" description="Helical" evidence="9">
    <location>
        <begin position="172"/>
        <end position="189"/>
    </location>
</feature>
<feature type="transmembrane region" description="Helical" evidence="9">
    <location>
        <begin position="61"/>
        <end position="82"/>
    </location>
</feature>
<comment type="similarity">
    <text evidence="2 9">Belongs to the ABC-2 integral membrane protein family.</text>
</comment>
<feature type="domain" description="ABC transmembrane type-2" evidence="10">
    <location>
        <begin position="31"/>
        <end position="258"/>
    </location>
</feature>
<evidence type="ECO:0000256" key="1">
    <source>
        <dbReference type="ARBA" id="ARBA00004429"/>
    </source>
</evidence>
<keyword evidence="5" id="KW-0997">Cell inner membrane</keyword>
<dbReference type="Pfam" id="PF01061">
    <property type="entry name" value="ABC2_membrane"/>
    <property type="match status" value="1"/>
</dbReference>
<evidence type="ECO:0000256" key="3">
    <source>
        <dbReference type="ARBA" id="ARBA00022448"/>
    </source>
</evidence>
<evidence type="ECO:0000256" key="4">
    <source>
        <dbReference type="ARBA" id="ARBA00022475"/>
    </source>
</evidence>
<keyword evidence="7 9" id="KW-1133">Transmembrane helix</keyword>
<feature type="transmembrane region" description="Helical" evidence="9">
    <location>
        <begin position="140"/>
        <end position="160"/>
    </location>
</feature>
<dbReference type="PROSITE" id="PS51012">
    <property type="entry name" value="ABC_TM2"/>
    <property type="match status" value="1"/>
</dbReference>
<dbReference type="Proteomes" id="UP000236726">
    <property type="component" value="Unassembled WGS sequence"/>
</dbReference>
<keyword evidence="6 9" id="KW-0812">Transmembrane</keyword>